<organism evidence="1 2">
    <name type="scientific">Trachymyrmex septentrionalis</name>
    <dbReference type="NCBI Taxonomy" id="34720"/>
    <lineage>
        <taxon>Eukaryota</taxon>
        <taxon>Metazoa</taxon>
        <taxon>Ecdysozoa</taxon>
        <taxon>Arthropoda</taxon>
        <taxon>Hexapoda</taxon>
        <taxon>Insecta</taxon>
        <taxon>Pterygota</taxon>
        <taxon>Neoptera</taxon>
        <taxon>Endopterygota</taxon>
        <taxon>Hymenoptera</taxon>
        <taxon>Apocrita</taxon>
        <taxon>Aculeata</taxon>
        <taxon>Formicoidea</taxon>
        <taxon>Formicidae</taxon>
        <taxon>Myrmicinae</taxon>
        <taxon>Trachymyrmex</taxon>
    </lineage>
</organism>
<evidence type="ECO:0000313" key="2">
    <source>
        <dbReference type="Proteomes" id="UP000078541"/>
    </source>
</evidence>
<sequence length="161" mass="19031">MEESCRRLEQIRRYTSLMGEIMTGRRRESLSVLEIPWVVAVRAAVSSEFRNERFNGREERTEAQTLEAIYRCSLEFRPICDFRGEWRDARDSKSRSSDVDREYIEGIGGRGRRWNCGEESGEKLFFVFYQKRRPFFKPGSVRAAVAAGIVVHRSRQRLYEY</sequence>
<name>A0A195F9P3_9HYME</name>
<protein>
    <submittedName>
        <fullName evidence="1">Uncharacterized protein</fullName>
    </submittedName>
</protein>
<dbReference type="EMBL" id="KQ981720">
    <property type="protein sequence ID" value="KYN37325.1"/>
    <property type="molecule type" value="Genomic_DNA"/>
</dbReference>
<proteinExistence type="predicted"/>
<reference evidence="1 2" key="1">
    <citation type="submission" date="2016-03" db="EMBL/GenBank/DDBJ databases">
        <title>Trachymyrmex septentrionalis WGS genome.</title>
        <authorList>
            <person name="Nygaard S."/>
            <person name="Hu H."/>
            <person name="Boomsma J."/>
            <person name="Zhang G."/>
        </authorList>
    </citation>
    <scope>NUCLEOTIDE SEQUENCE [LARGE SCALE GENOMIC DNA]</scope>
    <source>
        <strain evidence="1">Tsep2-gDNA-1</strain>
        <tissue evidence="1">Whole body</tissue>
    </source>
</reference>
<keyword evidence="2" id="KW-1185">Reference proteome</keyword>
<gene>
    <name evidence="1" type="ORF">ALC56_08383</name>
</gene>
<dbReference type="Proteomes" id="UP000078541">
    <property type="component" value="Unassembled WGS sequence"/>
</dbReference>
<evidence type="ECO:0000313" key="1">
    <source>
        <dbReference type="EMBL" id="KYN37325.1"/>
    </source>
</evidence>
<dbReference type="AlphaFoldDB" id="A0A195F9P3"/>
<accession>A0A195F9P3</accession>